<evidence type="ECO:0000256" key="2">
    <source>
        <dbReference type="ARBA" id="ARBA00009450"/>
    </source>
</evidence>
<comment type="similarity">
    <text evidence="2">Belongs to the BexD/CtrA/VexA family.</text>
</comment>
<keyword evidence="12" id="KW-0564">Palmitate</keyword>
<evidence type="ECO:0000256" key="10">
    <source>
        <dbReference type="ARBA" id="ARBA00023114"/>
    </source>
</evidence>
<dbReference type="AlphaFoldDB" id="A0A382BDJ9"/>
<dbReference type="Gene3D" id="3.10.560.10">
    <property type="entry name" value="Outer membrane lipoprotein wza domain like"/>
    <property type="match status" value="1"/>
</dbReference>
<keyword evidence="9" id="KW-0406">Ion transport</keyword>
<protein>
    <submittedName>
        <fullName evidence="17">Uncharacterized protein</fullName>
    </submittedName>
</protein>
<keyword evidence="11" id="KW-0472">Membrane</keyword>
<evidence type="ECO:0000256" key="14">
    <source>
        <dbReference type="ARBA" id="ARBA00023288"/>
    </source>
</evidence>
<dbReference type="GO" id="GO:0015288">
    <property type="term" value="F:porin activity"/>
    <property type="evidence" value="ECO:0007669"/>
    <property type="project" value="UniProtKB-KW"/>
</dbReference>
<feature type="domain" description="SLBB" evidence="16">
    <location>
        <begin position="112"/>
        <end position="184"/>
    </location>
</feature>
<dbReference type="GO" id="GO:0006811">
    <property type="term" value="P:monoatomic ion transport"/>
    <property type="evidence" value="ECO:0007669"/>
    <property type="project" value="UniProtKB-KW"/>
</dbReference>
<dbReference type="Pfam" id="PF02563">
    <property type="entry name" value="Poly_export"/>
    <property type="match status" value="1"/>
</dbReference>
<evidence type="ECO:0000256" key="3">
    <source>
        <dbReference type="ARBA" id="ARBA00022448"/>
    </source>
</evidence>
<evidence type="ECO:0000256" key="8">
    <source>
        <dbReference type="ARBA" id="ARBA00023047"/>
    </source>
</evidence>
<evidence type="ECO:0000256" key="4">
    <source>
        <dbReference type="ARBA" id="ARBA00022452"/>
    </source>
</evidence>
<dbReference type="InterPro" id="IPR003715">
    <property type="entry name" value="Poly_export_N"/>
</dbReference>
<dbReference type="EMBL" id="UINC01029124">
    <property type="protein sequence ID" value="SVB11323.1"/>
    <property type="molecule type" value="Genomic_DNA"/>
</dbReference>
<evidence type="ECO:0000256" key="5">
    <source>
        <dbReference type="ARBA" id="ARBA00022597"/>
    </source>
</evidence>
<keyword evidence="8" id="KW-0625">Polysaccharide transport</keyword>
<dbReference type="PANTHER" id="PTHR33619:SF3">
    <property type="entry name" value="POLYSACCHARIDE EXPORT PROTEIN GFCE-RELATED"/>
    <property type="match status" value="1"/>
</dbReference>
<dbReference type="GO" id="GO:0015159">
    <property type="term" value="F:polysaccharide transmembrane transporter activity"/>
    <property type="evidence" value="ECO:0007669"/>
    <property type="project" value="InterPro"/>
</dbReference>
<proteinExistence type="inferred from homology"/>
<comment type="subcellular location">
    <subcellularLocation>
        <location evidence="1">Cell outer membrane</location>
        <topology evidence="1">Multi-pass membrane protein</topology>
    </subcellularLocation>
</comment>
<evidence type="ECO:0000256" key="12">
    <source>
        <dbReference type="ARBA" id="ARBA00023139"/>
    </source>
</evidence>
<dbReference type="PANTHER" id="PTHR33619">
    <property type="entry name" value="POLYSACCHARIDE EXPORT PROTEIN GFCE-RELATED"/>
    <property type="match status" value="1"/>
</dbReference>
<evidence type="ECO:0000259" key="15">
    <source>
        <dbReference type="Pfam" id="PF02563"/>
    </source>
</evidence>
<sequence>MDDMQHRARTRTAHLLGLSLALVGASPLLVMAQDAGTPTGFVLPGDRIGIRAWRFADMDGEYDVDEIGDVILPRLGRVAVGGLTSSQVRDHLQASYDEFLRGTTVEFRVLRRVGVGGEVTLPSLYWVDSTISLRDAIAMAGGVSPLGDPKRVLLLRSTERITVDLESEVDIEPMSLLSGDQIMVPLKSWLSRNTPLV</sequence>
<evidence type="ECO:0000256" key="13">
    <source>
        <dbReference type="ARBA" id="ARBA00023237"/>
    </source>
</evidence>
<feature type="domain" description="Polysaccharide export protein N-terminal" evidence="15">
    <location>
        <begin position="43"/>
        <end position="109"/>
    </location>
</feature>
<evidence type="ECO:0000259" key="16">
    <source>
        <dbReference type="Pfam" id="PF22461"/>
    </source>
</evidence>
<dbReference type="GO" id="GO:0009279">
    <property type="term" value="C:cell outer membrane"/>
    <property type="evidence" value="ECO:0007669"/>
    <property type="project" value="UniProtKB-SubCell"/>
</dbReference>
<keyword evidence="6" id="KW-0812">Transmembrane</keyword>
<keyword evidence="7" id="KW-0732">Signal</keyword>
<accession>A0A382BDJ9</accession>
<evidence type="ECO:0000256" key="1">
    <source>
        <dbReference type="ARBA" id="ARBA00004571"/>
    </source>
</evidence>
<dbReference type="GO" id="GO:0046930">
    <property type="term" value="C:pore complex"/>
    <property type="evidence" value="ECO:0007669"/>
    <property type="project" value="UniProtKB-KW"/>
</dbReference>
<name>A0A382BDJ9_9ZZZZ</name>
<gene>
    <name evidence="17" type="ORF">METZ01_LOCUS164177</name>
</gene>
<evidence type="ECO:0000256" key="11">
    <source>
        <dbReference type="ARBA" id="ARBA00023136"/>
    </source>
</evidence>
<feature type="non-terminal residue" evidence="17">
    <location>
        <position position="197"/>
    </location>
</feature>
<keyword evidence="14" id="KW-0449">Lipoprotein</keyword>
<dbReference type="Pfam" id="PF22461">
    <property type="entry name" value="SLBB_2"/>
    <property type="match status" value="1"/>
</dbReference>
<evidence type="ECO:0000256" key="7">
    <source>
        <dbReference type="ARBA" id="ARBA00022729"/>
    </source>
</evidence>
<organism evidence="17">
    <name type="scientific">marine metagenome</name>
    <dbReference type="NCBI Taxonomy" id="408172"/>
    <lineage>
        <taxon>unclassified sequences</taxon>
        <taxon>metagenomes</taxon>
        <taxon>ecological metagenomes</taxon>
    </lineage>
</organism>
<dbReference type="InterPro" id="IPR054765">
    <property type="entry name" value="SLBB_dom"/>
</dbReference>
<keyword evidence="3" id="KW-0813">Transport</keyword>
<evidence type="ECO:0000313" key="17">
    <source>
        <dbReference type="EMBL" id="SVB11323.1"/>
    </source>
</evidence>
<evidence type="ECO:0000256" key="9">
    <source>
        <dbReference type="ARBA" id="ARBA00023065"/>
    </source>
</evidence>
<keyword evidence="10" id="KW-0626">Porin</keyword>
<evidence type="ECO:0000256" key="6">
    <source>
        <dbReference type="ARBA" id="ARBA00022692"/>
    </source>
</evidence>
<keyword evidence="13" id="KW-0998">Cell outer membrane</keyword>
<reference evidence="17" key="1">
    <citation type="submission" date="2018-05" db="EMBL/GenBank/DDBJ databases">
        <authorList>
            <person name="Lanie J.A."/>
            <person name="Ng W.-L."/>
            <person name="Kazmierczak K.M."/>
            <person name="Andrzejewski T.M."/>
            <person name="Davidsen T.M."/>
            <person name="Wayne K.J."/>
            <person name="Tettelin H."/>
            <person name="Glass J.I."/>
            <person name="Rusch D."/>
            <person name="Podicherti R."/>
            <person name="Tsui H.-C.T."/>
            <person name="Winkler M.E."/>
        </authorList>
    </citation>
    <scope>NUCLEOTIDE SEQUENCE</scope>
</reference>
<dbReference type="InterPro" id="IPR049712">
    <property type="entry name" value="Poly_export"/>
</dbReference>
<keyword evidence="4" id="KW-1134">Transmembrane beta strand</keyword>
<keyword evidence="5" id="KW-0762">Sugar transport</keyword>